<dbReference type="PROSITE" id="PS50105">
    <property type="entry name" value="SAM_DOMAIN"/>
    <property type="match status" value="1"/>
</dbReference>
<dbReference type="SMART" id="SM00454">
    <property type="entry name" value="SAM"/>
    <property type="match status" value="1"/>
</dbReference>
<proteinExistence type="predicted"/>
<feature type="compositionally biased region" description="Low complexity" evidence="1">
    <location>
        <begin position="174"/>
        <end position="183"/>
    </location>
</feature>
<feature type="compositionally biased region" description="Polar residues" evidence="1">
    <location>
        <begin position="233"/>
        <end position="244"/>
    </location>
</feature>
<protein>
    <recommendedName>
        <fullName evidence="2">SAM domain-containing protein</fullName>
    </recommendedName>
</protein>
<dbReference type="Pfam" id="PF07647">
    <property type="entry name" value="SAM_2"/>
    <property type="match status" value="1"/>
</dbReference>
<evidence type="ECO:0000313" key="3">
    <source>
        <dbReference type="EMBL" id="CCO32305.1"/>
    </source>
</evidence>
<name>M5C055_THACB</name>
<dbReference type="InterPro" id="IPR001660">
    <property type="entry name" value="SAM"/>
</dbReference>
<organism evidence="3 4">
    <name type="scientific">Thanatephorus cucumeris (strain AG1-IB / isolate 7/3/14)</name>
    <name type="common">Lettuce bottom rot fungus</name>
    <name type="synonym">Rhizoctonia solani</name>
    <dbReference type="NCBI Taxonomy" id="1108050"/>
    <lineage>
        <taxon>Eukaryota</taxon>
        <taxon>Fungi</taxon>
        <taxon>Dikarya</taxon>
        <taxon>Basidiomycota</taxon>
        <taxon>Agaricomycotina</taxon>
        <taxon>Agaricomycetes</taxon>
        <taxon>Cantharellales</taxon>
        <taxon>Ceratobasidiaceae</taxon>
        <taxon>Rhizoctonia</taxon>
        <taxon>Rhizoctonia solani AG-1</taxon>
    </lineage>
</organism>
<dbReference type="InterPro" id="IPR013761">
    <property type="entry name" value="SAM/pointed_sf"/>
</dbReference>
<dbReference type="HOGENOM" id="CLU_1138669_0_0_1"/>
<dbReference type="Gene3D" id="1.10.150.50">
    <property type="entry name" value="Transcription Factor, Ets-1"/>
    <property type="match status" value="1"/>
</dbReference>
<dbReference type="AlphaFoldDB" id="M5C055"/>
<comment type="caution">
    <text evidence="3">The sequence shown here is derived from an EMBL/GenBank/DDBJ whole genome shotgun (WGS) entry which is preliminary data.</text>
</comment>
<dbReference type="CDD" id="cd09535">
    <property type="entry name" value="SAM_BOI-like_fungal"/>
    <property type="match status" value="1"/>
</dbReference>
<feature type="compositionally biased region" description="Polar residues" evidence="1">
    <location>
        <begin position="184"/>
        <end position="193"/>
    </location>
</feature>
<dbReference type="EMBL" id="CAOJ01009636">
    <property type="protein sequence ID" value="CCO32305.1"/>
    <property type="molecule type" value="Genomic_DNA"/>
</dbReference>
<feature type="region of interest" description="Disordered" evidence="1">
    <location>
        <begin position="131"/>
        <end position="244"/>
    </location>
</feature>
<dbReference type="Proteomes" id="UP000012065">
    <property type="component" value="Unassembled WGS sequence"/>
</dbReference>
<feature type="compositionally biased region" description="Basic and acidic residues" evidence="1">
    <location>
        <begin position="131"/>
        <end position="141"/>
    </location>
</feature>
<evidence type="ECO:0000256" key="1">
    <source>
        <dbReference type="SAM" id="MobiDB-lite"/>
    </source>
</evidence>
<sequence>MSTTVPTDLVRLPRATFLLTNILALQSDLLHPRIPQAASTGSNAPTASTTTPPTISVPFSQTSATQWTVPQVIAWLQSKGFDAEIQRGFQENDITGDVLIELDGSALKDELGVTAFGKRMRLLKQIGVLKRDEEKSKEPSRRNSSLLQSESTHKPNITKAKHVFDQPQSQPRPTTTIKTNTRTDSSVAGSTPILSFPPSPSLKRKKWEKEKDVKSVTNSEGATLSEHARKHSINASSVTGGARD</sequence>
<dbReference type="SUPFAM" id="SSF47769">
    <property type="entry name" value="SAM/Pointed domain"/>
    <property type="match status" value="1"/>
</dbReference>
<feature type="domain" description="SAM" evidence="2">
    <location>
        <begin position="67"/>
        <end position="132"/>
    </location>
</feature>
<evidence type="ECO:0000313" key="4">
    <source>
        <dbReference type="Proteomes" id="UP000012065"/>
    </source>
</evidence>
<reference evidence="3 4" key="1">
    <citation type="journal article" date="2013" name="J. Biotechnol.">
        <title>Establishment and interpretation of the genome sequence of the phytopathogenic fungus Rhizoctonia solani AG1-IB isolate 7/3/14.</title>
        <authorList>
            <person name="Wibberg D.W."/>
            <person name="Jelonek L.J."/>
            <person name="Rupp O.R."/>
            <person name="Hennig M.H."/>
            <person name="Eikmeyer F.E."/>
            <person name="Goesmann A.G."/>
            <person name="Hartmann A.H."/>
            <person name="Borriss R.B."/>
            <person name="Grosch R.G."/>
            <person name="Puehler A.P."/>
            <person name="Schlueter A.S."/>
        </authorList>
    </citation>
    <scope>NUCLEOTIDE SEQUENCE [LARGE SCALE GENOMIC DNA]</scope>
    <source>
        <strain evidence="4">AG1-IB / isolate 7/3/14</strain>
    </source>
</reference>
<evidence type="ECO:0000259" key="2">
    <source>
        <dbReference type="PROSITE" id="PS50105"/>
    </source>
</evidence>
<gene>
    <name evidence="3" type="ORF">BN14_06362</name>
</gene>
<accession>M5C055</accession>